<dbReference type="GO" id="GO:0015074">
    <property type="term" value="P:DNA integration"/>
    <property type="evidence" value="ECO:0007669"/>
    <property type="project" value="InterPro"/>
</dbReference>
<comment type="similarity">
    <text evidence="1">Belongs to the 'phage' integrase family.</text>
</comment>
<dbReference type="Gene3D" id="1.10.443.10">
    <property type="entry name" value="Intergrase catalytic core"/>
    <property type="match status" value="1"/>
</dbReference>
<dbReference type="Pfam" id="PF00589">
    <property type="entry name" value="Phage_integrase"/>
    <property type="match status" value="1"/>
</dbReference>
<dbReference type="Gene3D" id="1.10.150.130">
    <property type="match status" value="1"/>
</dbReference>
<dbReference type="InterPro" id="IPR011010">
    <property type="entry name" value="DNA_brk_join_enz"/>
</dbReference>
<dbReference type="InterPro" id="IPR010998">
    <property type="entry name" value="Integrase_recombinase_N"/>
</dbReference>
<dbReference type="Proteomes" id="UP000050331">
    <property type="component" value="Chromosome"/>
</dbReference>
<dbReference type="GO" id="GO:0003677">
    <property type="term" value="F:DNA binding"/>
    <property type="evidence" value="ECO:0007669"/>
    <property type="project" value="UniProtKB-UniRule"/>
</dbReference>
<reference evidence="7 8" key="1">
    <citation type="submission" date="2016-01" db="EMBL/GenBank/DDBJ databases">
        <title>Complete genome sequence of strain Lentibacillus amyloliquefaciens LAM0015T isolated from saline sediment.</title>
        <authorList>
            <person name="Wang J.-L."/>
            <person name="He M.-X."/>
        </authorList>
    </citation>
    <scope>NUCLEOTIDE SEQUENCE [LARGE SCALE GENOMIC DNA]</scope>
    <source>
        <strain evidence="7 8">LAM0015</strain>
    </source>
</reference>
<dbReference type="PROSITE" id="PS51898">
    <property type="entry name" value="TYR_RECOMBINASE"/>
    <property type="match status" value="1"/>
</dbReference>
<dbReference type="SUPFAM" id="SSF56349">
    <property type="entry name" value="DNA breaking-rejoining enzymes"/>
    <property type="match status" value="1"/>
</dbReference>
<dbReference type="AlphaFoldDB" id="A0A0U4DR81"/>
<evidence type="ECO:0000313" key="7">
    <source>
        <dbReference type="EMBL" id="ALX47848.1"/>
    </source>
</evidence>
<dbReference type="PANTHER" id="PTHR30349">
    <property type="entry name" value="PHAGE INTEGRASE-RELATED"/>
    <property type="match status" value="1"/>
</dbReference>
<dbReference type="RefSeq" id="WP_068442200.1">
    <property type="nucleotide sequence ID" value="NZ_CP013862.1"/>
</dbReference>
<evidence type="ECO:0000256" key="2">
    <source>
        <dbReference type="ARBA" id="ARBA00023125"/>
    </source>
</evidence>
<feature type="domain" description="Tyr recombinase" evidence="5">
    <location>
        <begin position="108"/>
        <end position="291"/>
    </location>
</feature>
<accession>A0A0U4DR81</accession>
<name>A0A0U4DR81_9BACI</name>
<dbReference type="InterPro" id="IPR002104">
    <property type="entry name" value="Integrase_catalytic"/>
</dbReference>
<organism evidence="7 8">
    <name type="scientific">Lentibacillus amyloliquefaciens</name>
    <dbReference type="NCBI Taxonomy" id="1472767"/>
    <lineage>
        <taxon>Bacteria</taxon>
        <taxon>Bacillati</taxon>
        <taxon>Bacillota</taxon>
        <taxon>Bacilli</taxon>
        <taxon>Bacillales</taxon>
        <taxon>Bacillaceae</taxon>
        <taxon>Lentibacillus</taxon>
    </lineage>
</organism>
<evidence type="ECO:0000259" key="5">
    <source>
        <dbReference type="PROSITE" id="PS51898"/>
    </source>
</evidence>
<dbReference type="GO" id="GO:0006310">
    <property type="term" value="P:DNA recombination"/>
    <property type="evidence" value="ECO:0007669"/>
    <property type="project" value="UniProtKB-KW"/>
</dbReference>
<dbReference type="EMBL" id="CP013862">
    <property type="protein sequence ID" value="ALX47848.1"/>
    <property type="molecule type" value="Genomic_DNA"/>
</dbReference>
<proteinExistence type="inferred from homology"/>
<evidence type="ECO:0000259" key="6">
    <source>
        <dbReference type="PROSITE" id="PS51900"/>
    </source>
</evidence>
<dbReference type="KEGG" id="lao:AOX59_04065"/>
<sequence length="305" mass="35257">MLLEDVLMEYEYHCQARNFTLKTMKNKRQEYKQLLEFLQTKRGITELESVTSHDLKSYVRQKQIAGLKPQSIVSMSKQVKAFFQWCVVEEYITKNPMDKVTLPKLPKVLLTGLTTKEVIKMMESFNNKTYLEVRNKAIIAMMSDCGLRAFEIAGLKENDVRETDIKVFGKGNKERIVFISPALKKILIRYERIKKQYFKNRIQYNDNYFLAYQGKAMSTTAVWNLVVEAKERAGIKGKRVSPHMFRHYFAVQSVMAGIDIYSLSRLLGHSDISTTQRYLQSLEDSELSVKATSSSPLMNLNKGAN</sequence>
<evidence type="ECO:0000256" key="1">
    <source>
        <dbReference type="ARBA" id="ARBA00008857"/>
    </source>
</evidence>
<keyword evidence="2 4" id="KW-0238">DNA-binding</keyword>
<dbReference type="InterPro" id="IPR013762">
    <property type="entry name" value="Integrase-like_cat_sf"/>
</dbReference>
<dbReference type="STRING" id="1472767.AOX59_04065"/>
<gene>
    <name evidence="7" type="ORF">AOX59_04065</name>
</gene>
<feature type="domain" description="Core-binding (CB)" evidence="6">
    <location>
        <begin position="1"/>
        <end position="87"/>
    </location>
</feature>
<evidence type="ECO:0000313" key="8">
    <source>
        <dbReference type="Proteomes" id="UP000050331"/>
    </source>
</evidence>
<dbReference type="PROSITE" id="PS51900">
    <property type="entry name" value="CB"/>
    <property type="match status" value="1"/>
</dbReference>
<protein>
    <submittedName>
        <fullName evidence="7">Recombinase</fullName>
    </submittedName>
</protein>
<keyword evidence="3" id="KW-0233">DNA recombination</keyword>
<evidence type="ECO:0000256" key="3">
    <source>
        <dbReference type="ARBA" id="ARBA00023172"/>
    </source>
</evidence>
<keyword evidence="8" id="KW-1185">Reference proteome</keyword>
<dbReference type="InterPro" id="IPR044068">
    <property type="entry name" value="CB"/>
</dbReference>
<dbReference type="PANTHER" id="PTHR30349:SF41">
    <property type="entry name" value="INTEGRASE_RECOMBINASE PROTEIN MJ0367-RELATED"/>
    <property type="match status" value="1"/>
</dbReference>
<dbReference type="InterPro" id="IPR050090">
    <property type="entry name" value="Tyrosine_recombinase_XerCD"/>
</dbReference>
<evidence type="ECO:0000256" key="4">
    <source>
        <dbReference type="PROSITE-ProRule" id="PRU01248"/>
    </source>
</evidence>
<dbReference type="OrthoDB" id="107900at2"/>